<dbReference type="Gene3D" id="2.60.40.3140">
    <property type="match status" value="1"/>
</dbReference>
<dbReference type="AlphaFoldDB" id="A0A5M6CMV6"/>
<organism evidence="3 4">
    <name type="scientific">Taibaiella lutea</name>
    <dbReference type="NCBI Taxonomy" id="2608001"/>
    <lineage>
        <taxon>Bacteria</taxon>
        <taxon>Pseudomonadati</taxon>
        <taxon>Bacteroidota</taxon>
        <taxon>Chitinophagia</taxon>
        <taxon>Chitinophagales</taxon>
        <taxon>Chitinophagaceae</taxon>
        <taxon>Taibaiella</taxon>
    </lineage>
</organism>
<feature type="chain" id="PRO_5024359079" evidence="1">
    <location>
        <begin position="23"/>
        <end position="646"/>
    </location>
</feature>
<evidence type="ECO:0000256" key="1">
    <source>
        <dbReference type="SAM" id="SignalP"/>
    </source>
</evidence>
<proteinExistence type="predicted"/>
<dbReference type="InterPro" id="IPR024618">
    <property type="entry name" value="DUF3857"/>
</dbReference>
<evidence type="ECO:0000313" key="3">
    <source>
        <dbReference type="EMBL" id="KAA5534479.1"/>
    </source>
</evidence>
<reference evidence="3 4" key="1">
    <citation type="submission" date="2019-09" db="EMBL/GenBank/DDBJ databases">
        <title>Genome sequence and assembly of Taibaiella sp.</title>
        <authorList>
            <person name="Chhetri G."/>
        </authorList>
    </citation>
    <scope>NUCLEOTIDE SEQUENCE [LARGE SCALE GENOMIC DNA]</scope>
    <source>
        <strain evidence="3 4">KVB11</strain>
    </source>
</reference>
<gene>
    <name evidence="3" type="ORF">F0919_07610</name>
</gene>
<name>A0A5M6CMV6_9BACT</name>
<keyword evidence="4" id="KW-1185">Reference proteome</keyword>
<evidence type="ECO:0000259" key="2">
    <source>
        <dbReference type="Pfam" id="PF12969"/>
    </source>
</evidence>
<evidence type="ECO:0000313" key="4">
    <source>
        <dbReference type="Proteomes" id="UP000323632"/>
    </source>
</evidence>
<dbReference type="Pfam" id="PF12969">
    <property type="entry name" value="DUF3857"/>
    <property type="match status" value="1"/>
</dbReference>
<feature type="signal peptide" evidence="1">
    <location>
        <begin position="1"/>
        <end position="22"/>
    </location>
</feature>
<feature type="domain" description="DUF3857" evidence="2">
    <location>
        <begin position="66"/>
        <end position="211"/>
    </location>
</feature>
<dbReference type="RefSeq" id="WP_150032160.1">
    <property type="nucleotide sequence ID" value="NZ_VWSH01000002.1"/>
</dbReference>
<dbReference type="Proteomes" id="UP000323632">
    <property type="component" value="Unassembled WGS sequence"/>
</dbReference>
<dbReference type="EMBL" id="VWSH01000002">
    <property type="protein sequence ID" value="KAA5534479.1"/>
    <property type="molecule type" value="Genomic_DNA"/>
</dbReference>
<comment type="caution">
    <text evidence="3">The sequence shown here is derived from an EMBL/GenBank/DDBJ whole genome shotgun (WGS) entry which is preliminary data.</text>
</comment>
<accession>A0A5M6CMV6</accession>
<dbReference type="Gene3D" id="2.60.120.1130">
    <property type="match status" value="1"/>
</dbReference>
<protein>
    <submittedName>
        <fullName evidence="3">DUF3857 domain-containing protein</fullName>
    </submittedName>
</protein>
<sequence>MSLTFKSLLFASSLFLGHSLFAQNYHWDDVPKVQAVSDTFKKESAVFLLEKRIVKYVPAKNDDVDVYRTVHRIIKLMDDKGVEYFNKMTVSPAYGASIEAIKGRTIKANGKVIDLKNDQIKTKANENGDEQYHLAFEGIEKGDVVEMYYTEKRSFNNFGAEIMQFGLPVEHASFTLEVPAFWIFDAKGFNGFPDAKDTVIGKTRIYTADQYKLDAIEEETYSDLTPNLQREEYKFSYTGDSKSRLYTWNDMAKRMYENNNSFTEKEIKAVTKFLAPLKLDDKSKEEDKIIAIENFIKTNIVYDEKLGGEDYRNMNFILEKKTSSESGIIRLFIAAFQIAGVKHELGISSNRFEFPVDERFENWLRPDIYVFSFPNTKQYLDPVATTLRYPMIPSAIRENNAIFCKTITVGSLTSALASVRKIPQLDYTQSVNALDADVTFDNSMVPTVNLTEGFTGYRAIGIREISVYLTKDKEKEFVQNVSGIAQKVEDVKSYSFKNTGMEHYTDNIPVEVHCEIKAEQLMETAGDKWLFNVGDILGPQQEMYNEKKRKLPISFAFPHIYTREIVIHIPDGYKISNPEIVKMDAALSDNNMGFHSDYKIEGNKMTISINEFYKVTSLPVSEIEPFKKVVNAAADFNKVVLILVKK</sequence>
<keyword evidence="1" id="KW-0732">Signal</keyword>